<evidence type="ECO:0000313" key="3">
    <source>
        <dbReference type="Proteomes" id="UP000289340"/>
    </source>
</evidence>
<keyword evidence="3" id="KW-1185">Reference proteome</keyword>
<name>A0A445LGU9_GLYSO</name>
<protein>
    <submittedName>
        <fullName evidence="2">Uncharacterized protein</fullName>
    </submittedName>
</protein>
<dbReference type="Proteomes" id="UP000289340">
    <property type="component" value="Chromosome 3"/>
</dbReference>
<keyword evidence="1" id="KW-1133">Transmembrane helix</keyword>
<accession>A0A445LGU9</accession>
<proteinExistence type="predicted"/>
<dbReference type="AlphaFoldDB" id="A0A445LGU9"/>
<dbReference type="EMBL" id="QZWG01000003">
    <property type="protein sequence ID" value="RZC22419.1"/>
    <property type="molecule type" value="Genomic_DNA"/>
</dbReference>
<feature type="transmembrane region" description="Helical" evidence="1">
    <location>
        <begin position="46"/>
        <end position="70"/>
    </location>
</feature>
<reference evidence="2 3" key="1">
    <citation type="submission" date="2018-09" db="EMBL/GenBank/DDBJ databases">
        <title>A high-quality reference genome of wild soybean provides a powerful tool to mine soybean genomes.</title>
        <authorList>
            <person name="Xie M."/>
            <person name="Chung C.Y.L."/>
            <person name="Li M.-W."/>
            <person name="Wong F.-L."/>
            <person name="Chan T.-F."/>
            <person name="Lam H.-M."/>
        </authorList>
    </citation>
    <scope>NUCLEOTIDE SEQUENCE [LARGE SCALE GENOMIC DNA]</scope>
    <source>
        <strain evidence="3">cv. W05</strain>
        <tissue evidence="2">Hypocotyl of etiolated seedlings</tissue>
    </source>
</reference>
<organism evidence="2 3">
    <name type="scientific">Glycine soja</name>
    <name type="common">Wild soybean</name>
    <dbReference type="NCBI Taxonomy" id="3848"/>
    <lineage>
        <taxon>Eukaryota</taxon>
        <taxon>Viridiplantae</taxon>
        <taxon>Streptophyta</taxon>
        <taxon>Embryophyta</taxon>
        <taxon>Tracheophyta</taxon>
        <taxon>Spermatophyta</taxon>
        <taxon>Magnoliopsida</taxon>
        <taxon>eudicotyledons</taxon>
        <taxon>Gunneridae</taxon>
        <taxon>Pentapetalae</taxon>
        <taxon>rosids</taxon>
        <taxon>fabids</taxon>
        <taxon>Fabales</taxon>
        <taxon>Fabaceae</taxon>
        <taxon>Papilionoideae</taxon>
        <taxon>50 kb inversion clade</taxon>
        <taxon>NPAAA clade</taxon>
        <taxon>indigoferoid/millettioid clade</taxon>
        <taxon>Phaseoleae</taxon>
        <taxon>Glycine</taxon>
        <taxon>Glycine subgen. Soja</taxon>
    </lineage>
</organism>
<sequence>MVRRWLTNYRLDPLFSLNSVPLISLLYANGRVLLHQQTRFCQILLLLCDGCLLTLFGCESFNLLVLGWWVPEVWYHVVREM</sequence>
<evidence type="ECO:0000256" key="1">
    <source>
        <dbReference type="SAM" id="Phobius"/>
    </source>
</evidence>
<comment type="caution">
    <text evidence="2">The sequence shown here is derived from an EMBL/GenBank/DDBJ whole genome shotgun (WGS) entry which is preliminary data.</text>
</comment>
<gene>
    <name evidence="2" type="ORF">D0Y65_008187</name>
</gene>
<keyword evidence="1" id="KW-0472">Membrane</keyword>
<keyword evidence="1" id="KW-0812">Transmembrane</keyword>
<evidence type="ECO:0000313" key="2">
    <source>
        <dbReference type="EMBL" id="RZC22419.1"/>
    </source>
</evidence>